<feature type="region of interest" description="Disordered" evidence="1">
    <location>
        <begin position="1"/>
        <end position="54"/>
    </location>
</feature>
<proteinExistence type="predicted"/>
<reference evidence="2 3" key="1">
    <citation type="submission" date="2014-04" db="EMBL/GenBank/DDBJ databases">
        <title>Evolutionary Origins and Diversification of the Mycorrhizal Mutualists.</title>
        <authorList>
            <consortium name="DOE Joint Genome Institute"/>
            <consortium name="Mycorrhizal Genomics Consortium"/>
            <person name="Kohler A."/>
            <person name="Kuo A."/>
            <person name="Nagy L.G."/>
            <person name="Floudas D."/>
            <person name="Copeland A."/>
            <person name="Barry K.W."/>
            <person name="Cichocki N."/>
            <person name="Veneault-Fourrey C."/>
            <person name="LaButti K."/>
            <person name="Lindquist E.A."/>
            <person name="Lipzen A."/>
            <person name="Lundell T."/>
            <person name="Morin E."/>
            <person name="Murat C."/>
            <person name="Riley R."/>
            <person name="Ohm R."/>
            <person name="Sun H."/>
            <person name="Tunlid A."/>
            <person name="Henrissat B."/>
            <person name="Grigoriev I.V."/>
            <person name="Hibbett D.S."/>
            <person name="Martin F."/>
        </authorList>
    </citation>
    <scope>NUCLEOTIDE SEQUENCE [LARGE SCALE GENOMIC DNA]</scope>
    <source>
        <strain evidence="2 3">FD-317 M1</strain>
    </source>
</reference>
<gene>
    <name evidence="2" type="ORF">GYMLUDRAFT_62332</name>
</gene>
<sequence length="250" mass="27908">MCRTVINRSPSPKPLRHPIQSLQKKSHTVKGPIQHNLSQNDSRESKRKQSEPGIQLPTQVMESYHAPGVEAGPPHTPPTNSHSQIFLRTLQTSSHSQIFDTSELSQVFSPSSHTALSTSTQEDFANYTDAVLTGCVRFIHLHGTIHAVEGWSKETGEGTDQWYHFNASVLNYSDNMVCTCPARDFKCIHQQFYAMHGLSKVSDTDTHFVRPGEQVIMFQKESADIAGTFAVHHFSVAKSNEELGLAHRTM</sequence>
<protein>
    <submittedName>
        <fullName evidence="2">Uncharacterized protein</fullName>
    </submittedName>
</protein>
<accession>A0A0D0BLR0</accession>
<feature type="compositionally biased region" description="Basic and acidic residues" evidence="1">
    <location>
        <begin position="41"/>
        <end position="50"/>
    </location>
</feature>
<keyword evidence="3" id="KW-1185">Reference proteome</keyword>
<organism evidence="2 3">
    <name type="scientific">Collybiopsis luxurians FD-317 M1</name>
    <dbReference type="NCBI Taxonomy" id="944289"/>
    <lineage>
        <taxon>Eukaryota</taxon>
        <taxon>Fungi</taxon>
        <taxon>Dikarya</taxon>
        <taxon>Basidiomycota</taxon>
        <taxon>Agaricomycotina</taxon>
        <taxon>Agaricomycetes</taxon>
        <taxon>Agaricomycetidae</taxon>
        <taxon>Agaricales</taxon>
        <taxon>Marasmiineae</taxon>
        <taxon>Omphalotaceae</taxon>
        <taxon>Collybiopsis</taxon>
        <taxon>Collybiopsis luxurians</taxon>
    </lineage>
</organism>
<dbReference type="AlphaFoldDB" id="A0A0D0BLR0"/>
<dbReference type="HOGENOM" id="CLU_1111518_0_0_1"/>
<name>A0A0D0BLR0_9AGAR</name>
<dbReference type="EMBL" id="KN834803">
    <property type="protein sequence ID" value="KIK55736.1"/>
    <property type="molecule type" value="Genomic_DNA"/>
</dbReference>
<evidence type="ECO:0000256" key="1">
    <source>
        <dbReference type="SAM" id="MobiDB-lite"/>
    </source>
</evidence>
<evidence type="ECO:0000313" key="3">
    <source>
        <dbReference type="Proteomes" id="UP000053593"/>
    </source>
</evidence>
<feature type="compositionally biased region" description="Polar residues" evidence="1">
    <location>
        <begin position="1"/>
        <end position="10"/>
    </location>
</feature>
<evidence type="ECO:0000313" key="2">
    <source>
        <dbReference type="EMBL" id="KIK55736.1"/>
    </source>
</evidence>
<dbReference type="Proteomes" id="UP000053593">
    <property type="component" value="Unassembled WGS sequence"/>
</dbReference>